<protein>
    <submittedName>
        <fullName evidence="1">Haloacid dehalogenase-like hydrolase</fullName>
    </submittedName>
</protein>
<dbReference type="PANTHER" id="PTHR18901">
    <property type="entry name" value="2-DEOXYGLUCOSE-6-PHOSPHATE PHOSPHATASE 2"/>
    <property type="match status" value="1"/>
</dbReference>
<dbReference type="OMA" id="FHHMVMG"/>
<dbReference type="Pfam" id="PF00702">
    <property type="entry name" value="Hydrolase"/>
    <property type="match status" value="1"/>
</dbReference>
<proteinExistence type="predicted"/>
<dbReference type="Gene3D" id="1.10.150.240">
    <property type="entry name" value="Putative phosphatase, domain 2"/>
    <property type="match status" value="1"/>
</dbReference>
<dbReference type="RefSeq" id="XP_040726260.1">
    <property type="nucleotide sequence ID" value="XM_040866715.1"/>
</dbReference>
<accession>A0A1Y2FJU3</accession>
<dbReference type="Proteomes" id="UP000193685">
    <property type="component" value="Unassembled WGS sequence"/>
</dbReference>
<reference evidence="1 2" key="1">
    <citation type="submission" date="2016-07" db="EMBL/GenBank/DDBJ databases">
        <title>Pervasive Adenine N6-methylation of Active Genes in Fungi.</title>
        <authorList>
            <consortium name="DOE Joint Genome Institute"/>
            <person name="Mondo S.J."/>
            <person name="Dannebaum R.O."/>
            <person name="Kuo R.C."/>
            <person name="Labutti K."/>
            <person name="Haridas S."/>
            <person name="Kuo A."/>
            <person name="Salamov A."/>
            <person name="Ahrendt S.R."/>
            <person name="Lipzen A."/>
            <person name="Sullivan W."/>
            <person name="Andreopoulos W.B."/>
            <person name="Clum A."/>
            <person name="Lindquist E."/>
            <person name="Daum C."/>
            <person name="Ramamoorthy G.K."/>
            <person name="Gryganskyi A."/>
            <person name="Culley D."/>
            <person name="Magnuson J.K."/>
            <person name="James T.Y."/>
            <person name="O'Malley M.A."/>
            <person name="Stajich J.E."/>
            <person name="Spatafora J.W."/>
            <person name="Visel A."/>
            <person name="Grigoriev I.V."/>
        </authorList>
    </citation>
    <scope>NUCLEOTIDE SEQUENCE [LARGE SCALE GENOMIC DNA]</scope>
    <source>
        <strain evidence="1 2">12-1054</strain>
    </source>
</reference>
<organism evidence="1 2">
    <name type="scientific">Protomyces lactucae-debilis</name>
    <dbReference type="NCBI Taxonomy" id="2754530"/>
    <lineage>
        <taxon>Eukaryota</taxon>
        <taxon>Fungi</taxon>
        <taxon>Dikarya</taxon>
        <taxon>Ascomycota</taxon>
        <taxon>Taphrinomycotina</taxon>
        <taxon>Taphrinomycetes</taxon>
        <taxon>Taphrinales</taxon>
        <taxon>Protomycetaceae</taxon>
        <taxon>Protomyces</taxon>
    </lineage>
</organism>
<dbReference type="InterPro" id="IPR023214">
    <property type="entry name" value="HAD_sf"/>
</dbReference>
<gene>
    <name evidence="1" type="ORF">BCR37DRAFT_261209</name>
</gene>
<dbReference type="AlphaFoldDB" id="A0A1Y2FJU3"/>
<keyword evidence="1" id="KW-0378">Hydrolase</keyword>
<dbReference type="NCBIfam" id="TIGR01509">
    <property type="entry name" value="HAD-SF-IA-v3"/>
    <property type="match status" value="1"/>
</dbReference>
<evidence type="ECO:0000313" key="1">
    <source>
        <dbReference type="EMBL" id="ORY84242.1"/>
    </source>
</evidence>
<dbReference type="InterPro" id="IPR006439">
    <property type="entry name" value="HAD-SF_hydro_IA"/>
</dbReference>
<comment type="caution">
    <text evidence="1">The sequence shown here is derived from an EMBL/GenBank/DDBJ whole genome shotgun (WGS) entry which is preliminary data.</text>
</comment>
<dbReference type="OrthoDB" id="40579at2759"/>
<dbReference type="GO" id="GO:0016791">
    <property type="term" value="F:phosphatase activity"/>
    <property type="evidence" value="ECO:0007669"/>
    <property type="project" value="TreeGrafter"/>
</dbReference>
<dbReference type="PANTHER" id="PTHR18901:SF38">
    <property type="entry name" value="PSEUDOURIDINE-5'-PHOSPHATASE"/>
    <property type="match status" value="1"/>
</dbReference>
<keyword evidence="2" id="KW-1185">Reference proteome</keyword>
<dbReference type="EMBL" id="MCFI01000006">
    <property type="protein sequence ID" value="ORY84242.1"/>
    <property type="molecule type" value="Genomic_DNA"/>
</dbReference>
<dbReference type="Gene3D" id="3.40.50.1000">
    <property type="entry name" value="HAD superfamily/HAD-like"/>
    <property type="match status" value="1"/>
</dbReference>
<dbReference type="STRING" id="56484.A0A1Y2FJU3"/>
<dbReference type="InterPro" id="IPR023198">
    <property type="entry name" value="PGP-like_dom2"/>
</dbReference>
<name>A0A1Y2FJU3_PROLT</name>
<dbReference type="InterPro" id="IPR036412">
    <property type="entry name" value="HAD-like_sf"/>
</dbReference>
<dbReference type="SFLD" id="SFLDS00003">
    <property type="entry name" value="Haloacid_Dehalogenase"/>
    <property type="match status" value="1"/>
</dbReference>
<evidence type="ECO:0000313" key="2">
    <source>
        <dbReference type="Proteomes" id="UP000193685"/>
    </source>
</evidence>
<dbReference type="SFLD" id="SFLDG01129">
    <property type="entry name" value="C1.5:_HAD__Beta-PGM__Phosphata"/>
    <property type="match status" value="1"/>
</dbReference>
<sequence>MAVKACLFDMDGLLIDSESIYTQTTELLLANHGRPAKFPIEVKSNMMGRPGPQAAQVFLDWAQIPGLTVPEYIAEQKALQLTRFPHVQPLPGAVDLVSHLKQHGVGIALATSSTSSNYALKSSNLARLFDLFEEVRVTGDDARVVGRGKPQPDIFLTALADLNAHLRQKTSDHIDILPAECLVFEDGVPGVEAGLAAGMRVIWVPDQQILSLHRHQVDEILCGRGEMLLSLQDFDYAKYELPTK</sequence>
<dbReference type="FunFam" id="1.10.150.240:FF:000001">
    <property type="entry name" value="Haloacid dehalogenase-like hydrolase domain"/>
    <property type="match status" value="1"/>
</dbReference>
<dbReference type="GeneID" id="63783314"/>
<dbReference type="SUPFAM" id="SSF56784">
    <property type="entry name" value="HAD-like"/>
    <property type="match status" value="1"/>
</dbReference>